<dbReference type="PANTHER" id="PTHR21240:SF28">
    <property type="entry name" value="ISO-OROTATE DECARBOXYLASE (EUROFUNG)"/>
    <property type="match status" value="1"/>
</dbReference>
<proteinExistence type="predicted"/>
<evidence type="ECO:0000259" key="2">
    <source>
        <dbReference type="Pfam" id="PF04909"/>
    </source>
</evidence>
<dbReference type="Proteomes" id="UP000025947">
    <property type="component" value="Unassembled WGS sequence"/>
</dbReference>
<sequence length="404" mass="44132">MERYTVISADCHAGADLLGYREYLDPQYRDEFDGWAKTFVNPFGDLTEPEAERNWNSDRRNADLDAEGTAGEVIFPNTVPPFFPQASLAAPPPETARELELRWAGLRAHNRWLSDFCSLSPERRAGVGQILLSDLDEAVAEVAQIAKLGLRGGVLLPGVAPGTGIPALYAEHWEPLWAACDEAGLVVNHHGGTAGPTPTDGWGSSFAVWVYETHWWAHRALWHLIFSGVLDRHPDLTVVFTEQGAGWIPATLDSLDVAAARYGRANSAIARFAGPTAGSLRLKPSEYWSRQCYVGASFMRPVECAERYGIGVDRIMWGSDYPHFEGTAPYTREALRHTFSCVPSEEVAAMVGGNAAAVYGFDLDALAPLVDRIGPTVAEVAEPLVAVPADARSTVFEPDPIRTW</sequence>
<keyword evidence="1" id="KW-0456">Lyase</keyword>
<dbReference type="SUPFAM" id="SSF51556">
    <property type="entry name" value="Metallo-dependent hydrolases"/>
    <property type="match status" value="1"/>
</dbReference>
<dbReference type="Pfam" id="PF04909">
    <property type="entry name" value="Amidohydro_2"/>
    <property type="match status" value="1"/>
</dbReference>
<dbReference type="EMBL" id="JLXW01000006">
    <property type="protein sequence ID" value="KBZ63519.1"/>
    <property type="molecule type" value="Genomic_DNA"/>
</dbReference>
<comment type="caution">
    <text evidence="3">The sequence shown here is derived from an EMBL/GenBank/DDBJ whole genome shotgun (WGS) entry which is preliminary data.</text>
</comment>
<dbReference type="GO" id="GO:0016787">
    <property type="term" value="F:hydrolase activity"/>
    <property type="evidence" value="ECO:0007669"/>
    <property type="project" value="InterPro"/>
</dbReference>
<protein>
    <recommendedName>
        <fullName evidence="2">Amidohydrolase-related domain-containing protein</fullName>
    </recommendedName>
</protein>
<keyword evidence="4" id="KW-1185">Reference proteome</keyword>
<dbReference type="PATRIC" id="fig|1324261.3.peg.2244"/>
<dbReference type="GO" id="GO:0019748">
    <property type="term" value="P:secondary metabolic process"/>
    <property type="evidence" value="ECO:0007669"/>
    <property type="project" value="TreeGrafter"/>
</dbReference>
<organism evidence="3 4">
    <name type="scientific">Mycobacterium [tuberculosis] TKK-01-0051</name>
    <dbReference type="NCBI Taxonomy" id="1324261"/>
    <lineage>
        <taxon>Bacteria</taxon>
        <taxon>Bacillati</taxon>
        <taxon>Actinomycetota</taxon>
        <taxon>Actinomycetes</taxon>
        <taxon>Mycobacteriales</taxon>
        <taxon>Mycobacteriaceae</taxon>
        <taxon>Mycobacterium</taxon>
        <taxon>Mycobacterium avium complex (MAC)</taxon>
    </lineage>
</organism>
<dbReference type="Gene3D" id="3.20.20.140">
    <property type="entry name" value="Metal-dependent hydrolases"/>
    <property type="match status" value="1"/>
</dbReference>
<dbReference type="RefSeq" id="WP_044485064.1">
    <property type="nucleotide sequence ID" value="NZ_KK328284.1"/>
</dbReference>
<evidence type="ECO:0000256" key="1">
    <source>
        <dbReference type="ARBA" id="ARBA00023239"/>
    </source>
</evidence>
<gene>
    <name evidence="3" type="ORF">K875_02225</name>
</gene>
<dbReference type="InterPro" id="IPR032466">
    <property type="entry name" value="Metal_Hydrolase"/>
</dbReference>
<evidence type="ECO:0000313" key="4">
    <source>
        <dbReference type="Proteomes" id="UP000025947"/>
    </source>
</evidence>
<dbReference type="HOGENOM" id="CLU_039329_0_0_11"/>
<dbReference type="GO" id="GO:0005737">
    <property type="term" value="C:cytoplasm"/>
    <property type="evidence" value="ECO:0007669"/>
    <property type="project" value="TreeGrafter"/>
</dbReference>
<dbReference type="AlphaFoldDB" id="A0A051U2W1"/>
<dbReference type="PANTHER" id="PTHR21240">
    <property type="entry name" value="2-AMINO-3-CARBOXYLMUCONATE-6-SEMIALDEHYDE DECARBOXYLASE"/>
    <property type="match status" value="1"/>
</dbReference>
<dbReference type="InterPro" id="IPR032465">
    <property type="entry name" value="ACMSD"/>
</dbReference>
<evidence type="ECO:0000313" key="3">
    <source>
        <dbReference type="EMBL" id="KBZ63519.1"/>
    </source>
</evidence>
<feature type="domain" description="Amidohydrolase-related" evidence="2">
    <location>
        <begin position="71"/>
        <end position="361"/>
    </location>
</feature>
<dbReference type="GO" id="GO:0016831">
    <property type="term" value="F:carboxy-lyase activity"/>
    <property type="evidence" value="ECO:0007669"/>
    <property type="project" value="InterPro"/>
</dbReference>
<dbReference type="InterPro" id="IPR006680">
    <property type="entry name" value="Amidohydro-rel"/>
</dbReference>
<accession>A0A051U2W1</accession>
<name>A0A051U2W1_9MYCO</name>
<reference evidence="3 4" key="1">
    <citation type="submission" date="2014-04" db="EMBL/GenBank/DDBJ databases">
        <title>The Genome Sequence of Mycobacterium tuberculosis TKK-01-0051.</title>
        <authorList>
            <consortium name="The Broad Institute Genomics Platform"/>
            <consortium name="The Broad Institute Genome Sequencing Center for Infectious Disease"/>
            <person name="Earl A.M."/>
            <person name="Cohen K."/>
            <person name="Pym A."/>
            <person name="Bishai W."/>
            <person name="Maharaj K."/>
            <person name="Desjardins C."/>
            <person name="Abeel T."/>
            <person name="Young S."/>
            <person name="Zeng Q."/>
            <person name="Gargeya S."/>
            <person name="Abouelleil A."/>
            <person name="Alvarado L."/>
            <person name="Chapman S.B."/>
            <person name="Gainer-Dewar J."/>
            <person name="Goldberg J."/>
            <person name="Griggs A."/>
            <person name="Gujja S."/>
            <person name="Hansen M."/>
            <person name="Howarth C."/>
            <person name="Imamovic A."/>
            <person name="Larimer J."/>
            <person name="Murphy C."/>
            <person name="Naylor J."/>
            <person name="Pearson M."/>
            <person name="Poon T.W."/>
            <person name="Priest M."/>
            <person name="Roberts A."/>
            <person name="Saif S."/>
            <person name="Shea T."/>
            <person name="Sykes S."/>
            <person name="Wortman J."/>
            <person name="Nusbaum C."/>
            <person name="Birren B."/>
        </authorList>
    </citation>
    <scope>NUCLEOTIDE SEQUENCE [LARGE SCALE GENOMIC DNA]</scope>
    <source>
        <strain evidence="3 4">TKK-01-0051</strain>
    </source>
</reference>